<reference evidence="2 3" key="1">
    <citation type="journal article" date="2018" name="PLoS ONE">
        <title>The draft genome of Kipferlia bialata reveals reductive genome evolution in fornicate parasites.</title>
        <authorList>
            <person name="Tanifuji G."/>
            <person name="Takabayashi S."/>
            <person name="Kume K."/>
            <person name="Takagi M."/>
            <person name="Nakayama T."/>
            <person name="Kamikawa R."/>
            <person name="Inagaki Y."/>
            <person name="Hashimoto T."/>
        </authorList>
    </citation>
    <scope>NUCLEOTIDE SEQUENCE [LARGE SCALE GENOMIC DNA]</scope>
    <source>
        <strain evidence="2">NY0173</strain>
    </source>
</reference>
<gene>
    <name evidence="2" type="ORF">KIPB_009098</name>
</gene>
<dbReference type="Proteomes" id="UP000265618">
    <property type="component" value="Unassembled WGS sequence"/>
</dbReference>
<sequence>MHRFDCLPQYPDTSLLWAQGSYDQMQMGYVHWSERHLARRLGRQRQEQMEFADEYELEYSTDTESVTDTDTDTDTNEDGI</sequence>
<proteinExistence type="predicted"/>
<organism evidence="2 3">
    <name type="scientific">Kipferlia bialata</name>
    <dbReference type="NCBI Taxonomy" id="797122"/>
    <lineage>
        <taxon>Eukaryota</taxon>
        <taxon>Metamonada</taxon>
        <taxon>Carpediemonas-like organisms</taxon>
        <taxon>Kipferlia</taxon>
    </lineage>
</organism>
<evidence type="ECO:0000313" key="2">
    <source>
        <dbReference type="EMBL" id="GCA63295.1"/>
    </source>
</evidence>
<dbReference type="EMBL" id="BDIP01002987">
    <property type="protein sequence ID" value="GCA63295.1"/>
    <property type="molecule type" value="Genomic_DNA"/>
</dbReference>
<comment type="caution">
    <text evidence="2">The sequence shown here is derived from an EMBL/GenBank/DDBJ whole genome shotgun (WGS) entry which is preliminary data.</text>
</comment>
<protein>
    <submittedName>
        <fullName evidence="2">Uncharacterized protein</fullName>
    </submittedName>
</protein>
<evidence type="ECO:0000313" key="3">
    <source>
        <dbReference type="Proteomes" id="UP000265618"/>
    </source>
</evidence>
<feature type="region of interest" description="Disordered" evidence="1">
    <location>
        <begin position="58"/>
        <end position="80"/>
    </location>
</feature>
<name>A0A391NNZ2_9EUKA</name>
<dbReference type="AlphaFoldDB" id="A0A391NNZ2"/>
<evidence type="ECO:0000256" key="1">
    <source>
        <dbReference type="SAM" id="MobiDB-lite"/>
    </source>
</evidence>
<keyword evidence="3" id="KW-1185">Reference proteome</keyword>
<accession>A0A391NNZ2</accession>